<dbReference type="InterPro" id="IPR005845">
    <property type="entry name" value="A-D-PHexomutase_a/b/a-II"/>
</dbReference>
<dbReference type="CDD" id="cd05799">
    <property type="entry name" value="PGM2"/>
    <property type="match status" value="1"/>
</dbReference>
<evidence type="ECO:0000256" key="14">
    <source>
        <dbReference type="ARBA" id="ARBA00041467"/>
    </source>
</evidence>
<dbReference type="PROSITE" id="PS00710">
    <property type="entry name" value="PGM_PMM"/>
    <property type="match status" value="1"/>
</dbReference>
<comment type="cofactor">
    <cofactor evidence="2">
        <name>Mg(2+)</name>
        <dbReference type="ChEBI" id="CHEBI:18420"/>
    </cofactor>
</comment>
<accession>A0ABW4CMW1</accession>
<name>A0ABW4CMW1_9LACO</name>
<evidence type="ECO:0000256" key="11">
    <source>
        <dbReference type="ARBA" id="ARBA00023235"/>
    </source>
</evidence>
<reference evidence="21" key="1">
    <citation type="journal article" date="2019" name="Int. J. Syst. Evol. Microbiol.">
        <title>The Global Catalogue of Microorganisms (GCM) 10K type strain sequencing project: providing services to taxonomists for standard genome sequencing and annotation.</title>
        <authorList>
            <consortium name="The Broad Institute Genomics Platform"/>
            <consortium name="The Broad Institute Genome Sequencing Center for Infectious Disease"/>
            <person name="Wu L."/>
            <person name="Ma J."/>
        </authorList>
    </citation>
    <scope>NUCLEOTIDE SEQUENCE [LARGE SCALE GENOMIC DNA]</scope>
    <source>
        <strain evidence="21">CCM 8947</strain>
    </source>
</reference>
<feature type="domain" description="Alpha-D-phosphohexomutase alpha/beta/alpha" evidence="17">
    <location>
        <begin position="42"/>
        <end position="180"/>
    </location>
</feature>
<dbReference type="PRINTS" id="PR00509">
    <property type="entry name" value="PGMPMM"/>
</dbReference>
<evidence type="ECO:0000259" key="18">
    <source>
        <dbReference type="Pfam" id="PF02879"/>
    </source>
</evidence>
<keyword evidence="8" id="KW-0597">Phosphoprotein</keyword>
<evidence type="ECO:0000256" key="8">
    <source>
        <dbReference type="ARBA" id="ARBA00022553"/>
    </source>
</evidence>
<evidence type="ECO:0000256" key="2">
    <source>
        <dbReference type="ARBA" id="ARBA00001946"/>
    </source>
</evidence>
<gene>
    <name evidence="20" type="ORF">ACFQ47_06215</name>
</gene>
<evidence type="ECO:0000256" key="7">
    <source>
        <dbReference type="ARBA" id="ARBA00022526"/>
    </source>
</evidence>
<keyword evidence="9 15" id="KW-0479">Metal-binding</keyword>
<dbReference type="EC" id="5.4.2.2" evidence="6"/>
<dbReference type="InterPro" id="IPR005846">
    <property type="entry name" value="A-D-PHexomutase_a/b/a-III"/>
</dbReference>
<evidence type="ECO:0000256" key="12">
    <source>
        <dbReference type="ARBA" id="ARBA00039995"/>
    </source>
</evidence>
<dbReference type="InterPro" id="IPR016066">
    <property type="entry name" value="A-D-PHexomutase_CS"/>
</dbReference>
<evidence type="ECO:0000256" key="4">
    <source>
        <dbReference type="ARBA" id="ARBA00005189"/>
    </source>
</evidence>
<comment type="pathway">
    <text evidence="3">Glycolipid metabolism; diglucosyl-diacylglycerol biosynthesis.</text>
</comment>
<evidence type="ECO:0000256" key="6">
    <source>
        <dbReference type="ARBA" id="ARBA00012728"/>
    </source>
</evidence>
<dbReference type="Gene3D" id="3.40.120.10">
    <property type="entry name" value="Alpha-D-Glucose-1,6-Bisphosphate, subunit A, domain 3"/>
    <property type="match status" value="3"/>
</dbReference>
<dbReference type="InterPro" id="IPR016055">
    <property type="entry name" value="A-D-PHexomutase_a/b/a-I/II/III"/>
</dbReference>
<evidence type="ECO:0000256" key="1">
    <source>
        <dbReference type="ARBA" id="ARBA00000443"/>
    </source>
</evidence>
<dbReference type="GO" id="GO:0016853">
    <property type="term" value="F:isomerase activity"/>
    <property type="evidence" value="ECO:0007669"/>
    <property type="project" value="UniProtKB-KW"/>
</dbReference>
<proteinExistence type="inferred from homology"/>
<keyword evidence="11 20" id="KW-0413">Isomerase</keyword>
<dbReference type="Pfam" id="PF02878">
    <property type="entry name" value="PGM_PMM_I"/>
    <property type="match status" value="1"/>
</dbReference>
<dbReference type="Pfam" id="PF02879">
    <property type="entry name" value="PGM_PMM_II"/>
    <property type="match status" value="1"/>
</dbReference>
<evidence type="ECO:0000256" key="9">
    <source>
        <dbReference type="ARBA" id="ARBA00022723"/>
    </source>
</evidence>
<evidence type="ECO:0000259" key="19">
    <source>
        <dbReference type="Pfam" id="PF02880"/>
    </source>
</evidence>
<dbReference type="PANTHER" id="PTHR45745">
    <property type="entry name" value="PHOSPHOMANNOMUTASE 45A"/>
    <property type="match status" value="1"/>
</dbReference>
<comment type="caution">
    <text evidence="20">The sequence shown here is derived from an EMBL/GenBank/DDBJ whole genome shotgun (WGS) entry which is preliminary data.</text>
</comment>
<dbReference type="SUPFAM" id="SSF53738">
    <property type="entry name" value="Phosphoglucomutase, first 3 domains"/>
    <property type="match status" value="3"/>
</dbReference>
<evidence type="ECO:0000313" key="20">
    <source>
        <dbReference type="EMBL" id="MFD1432277.1"/>
    </source>
</evidence>
<dbReference type="SUPFAM" id="SSF55957">
    <property type="entry name" value="Phosphoglucomutase, C-terminal domain"/>
    <property type="match status" value="1"/>
</dbReference>
<evidence type="ECO:0000256" key="3">
    <source>
        <dbReference type="ARBA" id="ARBA00005164"/>
    </source>
</evidence>
<evidence type="ECO:0000256" key="5">
    <source>
        <dbReference type="ARBA" id="ARBA00010231"/>
    </source>
</evidence>
<keyword evidence="21" id="KW-1185">Reference proteome</keyword>
<evidence type="ECO:0000256" key="15">
    <source>
        <dbReference type="RuleBase" id="RU004326"/>
    </source>
</evidence>
<dbReference type="RefSeq" id="WP_125697053.1">
    <property type="nucleotide sequence ID" value="NZ_JBHTOG010000030.1"/>
</dbReference>
<dbReference type="Proteomes" id="UP001597192">
    <property type="component" value="Unassembled WGS sequence"/>
</dbReference>
<feature type="domain" description="Alpha-D-phosphohexomutase alpha/beta/alpha" evidence="19">
    <location>
        <begin position="326"/>
        <end position="452"/>
    </location>
</feature>
<dbReference type="EMBL" id="JBHTOG010000030">
    <property type="protein sequence ID" value="MFD1432277.1"/>
    <property type="molecule type" value="Genomic_DNA"/>
</dbReference>
<comment type="pathway">
    <text evidence="4">Lipid metabolism.</text>
</comment>
<sequence length="575" mass="63084">MGYQENYQRWADEPTLIPELKQELAAMATDEETKEEAFAAPMAFGTAGMRGIIGAGIGRMNIYTVRQATEGLARFMDTLPAEQKAAGVAISFDSRYESENFAHQAAGVLGAHGIKSFVFDSLRPTPELSFAVRYLKTYAGIMITASHNPKQYNGYKIYGPDGGQMPPDESDRITDYVRSVDDVFAIKVVAEHALRDQQLETLIGEDVDQPYYQAVATVTIDPDLIHTIGKDMSLIYSPLHGTGRIPAQMVLRNAGFEKYELVLKQAIADPEFPTTPFPNPEFAQTFDLAIEMGKASHADVLIATDPDADRLGTAVWTGEGYQLLTGNQIASLMLQYILQARKMAGTLPKNGAVVKSIVSTELATAIAKDYGVTMINVETGFKFIGDQIKHFEETGEHEFLFGFEESYGYLIKPFVRDKDAIQSTLLLAEVAASYKREGLTLWDGIQALYNKYGHFAEKTVGVDFEGVDGAKEMAALMTKFREHRPSDFAGVKVASVEDYKAQQITKADGSTTAIDMPVSDVLKYILDDGTWIAIRPSGTEPKVKFYVGTSAGSKDDAAKKLDAFEAALTAFRTEA</sequence>
<dbReference type="InterPro" id="IPR005844">
    <property type="entry name" value="A-D-PHexomutase_a/b/a-I"/>
</dbReference>
<evidence type="ECO:0000256" key="13">
    <source>
        <dbReference type="ARBA" id="ARBA00041398"/>
    </source>
</evidence>
<evidence type="ECO:0000313" key="21">
    <source>
        <dbReference type="Proteomes" id="UP001597192"/>
    </source>
</evidence>
<dbReference type="Pfam" id="PF00408">
    <property type="entry name" value="PGM_PMM_IV"/>
    <property type="match status" value="1"/>
</dbReference>
<dbReference type="InterPro" id="IPR036900">
    <property type="entry name" value="A-D-PHexomutase_C_sf"/>
</dbReference>
<evidence type="ECO:0000259" key="16">
    <source>
        <dbReference type="Pfam" id="PF00408"/>
    </source>
</evidence>
<feature type="domain" description="Alpha-D-phosphohexomutase C-terminal" evidence="16">
    <location>
        <begin position="493"/>
        <end position="550"/>
    </location>
</feature>
<dbReference type="PANTHER" id="PTHR45745:SF1">
    <property type="entry name" value="PHOSPHOGLUCOMUTASE 2B-RELATED"/>
    <property type="match status" value="1"/>
</dbReference>
<dbReference type="InterPro" id="IPR005843">
    <property type="entry name" value="A-D-PHexomutase_C"/>
</dbReference>
<evidence type="ECO:0000259" key="17">
    <source>
        <dbReference type="Pfam" id="PF02878"/>
    </source>
</evidence>
<comment type="catalytic activity">
    <reaction evidence="1">
        <text>alpha-D-glucose 1-phosphate = alpha-D-glucose 6-phosphate</text>
        <dbReference type="Rhea" id="RHEA:23536"/>
        <dbReference type="ChEBI" id="CHEBI:58225"/>
        <dbReference type="ChEBI" id="CHEBI:58601"/>
        <dbReference type="EC" id="5.4.2.2"/>
    </reaction>
</comment>
<dbReference type="InterPro" id="IPR005841">
    <property type="entry name" value="Alpha-D-phosphohexomutase_SF"/>
</dbReference>
<protein>
    <recommendedName>
        <fullName evidence="12">Phosphoglucomutase</fullName>
        <ecNumber evidence="6">5.4.2.2</ecNumber>
    </recommendedName>
    <alternativeName>
        <fullName evidence="14">Alpha-phosphoglucomutase</fullName>
    </alternativeName>
    <alternativeName>
        <fullName evidence="13">Glucose phosphomutase</fullName>
    </alternativeName>
</protein>
<feature type="domain" description="Alpha-D-phosphohexomutase alpha/beta/alpha" evidence="18">
    <location>
        <begin position="227"/>
        <end position="314"/>
    </location>
</feature>
<dbReference type="Pfam" id="PF02880">
    <property type="entry name" value="PGM_PMM_III"/>
    <property type="match status" value="1"/>
</dbReference>
<keyword evidence="7" id="KW-0119">Carbohydrate metabolism</keyword>
<dbReference type="Gene3D" id="3.30.310.50">
    <property type="entry name" value="Alpha-D-phosphohexomutase, C-terminal domain"/>
    <property type="match status" value="1"/>
</dbReference>
<organism evidence="20 21">
    <name type="scientific">Lacticaseibacillus yichunensis</name>
    <dbReference type="NCBI Taxonomy" id="2486015"/>
    <lineage>
        <taxon>Bacteria</taxon>
        <taxon>Bacillati</taxon>
        <taxon>Bacillota</taxon>
        <taxon>Bacilli</taxon>
        <taxon>Lactobacillales</taxon>
        <taxon>Lactobacillaceae</taxon>
        <taxon>Lacticaseibacillus</taxon>
    </lineage>
</organism>
<keyword evidence="7" id="KW-0313">Glucose metabolism</keyword>
<keyword evidence="10 15" id="KW-0460">Magnesium</keyword>
<comment type="similarity">
    <text evidence="5 15">Belongs to the phosphohexose mutase family.</text>
</comment>
<evidence type="ECO:0000256" key="10">
    <source>
        <dbReference type="ARBA" id="ARBA00022842"/>
    </source>
</evidence>